<name>A0AA41L269_9BURK</name>
<reference evidence="3" key="1">
    <citation type="submission" date="2021-07" db="EMBL/GenBank/DDBJ databases">
        <title>Characterization of violacein-producing bacteria and related species.</title>
        <authorList>
            <person name="Wilson H.S."/>
            <person name="De Leon M.E."/>
        </authorList>
    </citation>
    <scope>NUCLEOTIDE SEQUENCE</scope>
    <source>
        <strain evidence="3">HSC-15S17</strain>
    </source>
</reference>
<feature type="domain" description="DUF4055" evidence="2">
    <location>
        <begin position="248"/>
        <end position="381"/>
    </location>
</feature>
<dbReference type="EMBL" id="JAHTGR010000006">
    <property type="protein sequence ID" value="MBV6321913.1"/>
    <property type="molecule type" value="Genomic_DNA"/>
</dbReference>
<evidence type="ECO:0000313" key="6">
    <source>
        <dbReference type="Proteomes" id="UP001162889"/>
    </source>
</evidence>
<feature type="compositionally biased region" description="Pro residues" evidence="1">
    <location>
        <begin position="463"/>
        <end position="473"/>
    </location>
</feature>
<evidence type="ECO:0000259" key="2">
    <source>
        <dbReference type="Pfam" id="PF13264"/>
    </source>
</evidence>
<dbReference type="Proteomes" id="UP001162889">
    <property type="component" value="Unassembled WGS sequence"/>
</dbReference>
<gene>
    <name evidence="3" type="ORF">KVP70_13265</name>
    <name evidence="4" type="ORF">L1274_000781</name>
</gene>
<evidence type="ECO:0000313" key="3">
    <source>
        <dbReference type="EMBL" id="MBV6321913.1"/>
    </source>
</evidence>
<evidence type="ECO:0000313" key="5">
    <source>
        <dbReference type="Proteomes" id="UP001155901"/>
    </source>
</evidence>
<sequence>MSDVRTQSDEAAELNAGTPLVKALLGGTKAMHAAGSKYMPRQPREDQEDWQYRLDTATLYPAFERTVEVLAAKPFSKPLKPADDTPARMKPWVDSIDVVGKKGRNLHTFASAICQDAIAYGFCGILVDYPKVQNIRTKADEIASGARPYFVHVRSESILGWLPADAQSVEELTQLRLLESASVADGEFNSKCIEQVRVLGRGTWQVWRKAETGNKEWAVHDEGTTTISTIPFVPVYGKRKGFMCATPPMMPLAEQNKDHWRESSDQRDSVRFCRKRMLVFIGAEPEGEVTAASNYFVKLPQGSDAKILQGSAEAVKIGRDEINTIEEQMRQSGSEMLVIRPGKVTATQTTSENQGNLCALQQIAFDLDDSLNTALQLMAEWVGESQGGHVAVFKDFGAATLAEASADLLLKATLAGEMSKESLHEELQRRGIRSGEITWEEEKKRIEADRELDGMPQFSVPMPGAPAPTPSPTPAAAAE</sequence>
<dbReference type="InterPro" id="IPR025129">
    <property type="entry name" value="DUF4055"/>
</dbReference>
<evidence type="ECO:0000313" key="4">
    <source>
        <dbReference type="EMBL" id="MCP2007093.1"/>
    </source>
</evidence>
<accession>A0AA41L269</accession>
<dbReference type="EMBL" id="JALJZU010000001">
    <property type="protein sequence ID" value="MCP2007093.1"/>
    <property type="molecule type" value="Genomic_DNA"/>
</dbReference>
<proteinExistence type="predicted"/>
<dbReference type="RefSeq" id="WP_217942701.1">
    <property type="nucleotide sequence ID" value="NZ_JAHTGR010000006.1"/>
</dbReference>
<protein>
    <submittedName>
        <fullName evidence="3">DUF4055 domain-containing protein</fullName>
    </submittedName>
</protein>
<dbReference type="Pfam" id="PF13264">
    <property type="entry name" value="DUF4055"/>
    <property type="match status" value="1"/>
</dbReference>
<feature type="region of interest" description="Disordered" evidence="1">
    <location>
        <begin position="445"/>
        <end position="479"/>
    </location>
</feature>
<dbReference type="Proteomes" id="UP001155901">
    <property type="component" value="Unassembled WGS sequence"/>
</dbReference>
<dbReference type="AlphaFoldDB" id="A0AA41L269"/>
<organism evidence="3 5">
    <name type="scientific">Duganella violaceipulchra</name>
    <dbReference type="NCBI Taxonomy" id="2849652"/>
    <lineage>
        <taxon>Bacteria</taxon>
        <taxon>Pseudomonadati</taxon>
        <taxon>Pseudomonadota</taxon>
        <taxon>Betaproteobacteria</taxon>
        <taxon>Burkholderiales</taxon>
        <taxon>Oxalobacteraceae</taxon>
        <taxon>Telluria group</taxon>
        <taxon>Duganella</taxon>
    </lineage>
</organism>
<comment type="caution">
    <text evidence="3">The sequence shown here is derived from an EMBL/GenBank/DDBJ whole genome shotgun (WGS) entry which is preliminary data.</text>
</comment>
<evidence type="ECO:0000256" key="1">
    <source>
        <dbReference type="SAM" id="MobiDB-lite"/>
    </source>
</evidence>
<keyword evidence="6" id="KW-1185">Reference proteome</keyword>
<reference evidence="4" key="2">
    <citation type="submission" date="2022-03" db="EMBL/GenBank/DDBJ databases">
        <title>Genome Encyclopedia of Bacteria and Archaea VI: Functional Genomics of Type Strains.</title>
        <authorList>
            <person name="Whitman W."/>
        </authorList>
    </citation>
    <scope>NUCLEOTIDE SEQUENCE</scope>
    <source>
        <strain evidence="4">HSC-15S17</strain>
    </source>
</reference>